<keyword evidence="5" id="KW-0548">Nucleotidyltransferase</keyword>
<evidence type="ECO:0000256" key="2">
    <source>
        <dbReference type="ARBA" id="ARBA00012727"/>
    </source>
</evidence>
<dbReference type="PANTHER" id="PTHR42705:SF2">
    <property type="entry name" value="BIFUNCTIONAL NON-HOMOLOGOUS END JOINING PROTEIN LIGD"/>
    <property type="match status" value="1"/>
</dbReference>
<reference evidence="23" key="1">
    <citation type="submission" date="2022-10" db="EMBL/GenBank/DDBJ databases">
        <title>Luteolibacter sp. GHJ8, whole genome shotgun sequencing project.</title>
        <authorList>
            <person name="Zhao G."/>
            <person name="Shen L."/>
        </authorList>
    </citation>
    <scope>NUCLEOTIDE SEQUENCE</scope>
    <source>
        <strain evidence="23">GHJ8</strain>
    </source>
</reference>
<dbReference type="Gene3D" id="3.30.470.30">
    <property type="entry name" value="DNA ligase/mRNA capping enzyme"/>
    <property type="match status" value="1"/>
</dbReference>
<dbReference type="EC" id="6.5.1.1" evidence="2"/>
<evidence type="ECO:0000256" key="18">
    <source>
        <dbReference type="ARBA" id="ARBA00023268"/>
    </source>
</evidence>
<dbReference type="InterPro" id="IPR014145">
    <property type="entry name" value="LigD_pol_dom"/>
</dbReference>
<keyword evidence="15" id="KW-0233">DNA recombination</keyword>
<sequence>MATTRSKLGKYKDKRRFGATPEPAGKVGRKAGASFVIQEHHASHHHFDFRLEIDGVLVSWAVPKGIPEEPKAKRLAVHVEDHPLEYGSFEGEIPKGNYGAGTVKIWDKGEWEPEGRSWRKDFEKGKLKFFLRGTRLHGEYLLIRTEEPNWLLRKISDAAPFEAAVELEREKAKFVPFQLAKVVPTVPSGSEWIHELKLDGYRIQAVKAAGKLQIFTRNGHDWTDKFGTLAKRLDALSTNDFALDGEAVVFDEKGRSSFGLLQEALGVRARYKPGVEICFVAFDILHFDGLNLRPLPLSERLTWLSKLPIGETGSIRRSKVWTSDSGADLFREACRLDLEGIISKKLTQPYAPDMREWTKSKCRPRQEFIVCGYLPPKSSLPAFSSLVLGTVENGKLVARGKVGTGFSDESRRQLLRKLERLRTDTPAFKFDERNVVWIRPQLVAEVEYAEITRDGSVRQASFIALREDKSAKEVHLEGVQKARADSRGSTVHGITITHPDRVVFPGDGVTKFQVAEYFERAGELILPFLTNRPLALLRAPEGVGRQLFFQKSFDKGQPPNVYAKTLSDGTETIFVKDVKGLVSLAQFGVLELHPWGAAYPEGDKPDFLIWDLDPDSSVEWPEVMGAAFLLRDFLHARGLEPMVKTSGGKGLHIQLAIRPFYGWDLMKEFTKQVSIAVAAFNPPKFTTVISKSRRKGKIFIDYLRNGRGATCIAPWGLRARPRAPISMPVSWDDLHQVTPAGFTIDEPPQAPAEWTAFKRQRITKAHIKEFGLA</sequence>
<evidence type="ECO:0000256" key="4">
    <source>
        <dbReference type="ARBA" id="ARBA00022679"/>
    </source>
</evidence>
<dbReference type="PROSITE" id="PS50160">
    <property type="entry name" value="DNA_LIGASE_A3"/>
    <property type="match status" value="1"/>
</dbReference>
<dbReference type="InterPro" id="IPR014143">
    <property type="entry name" value="NHEJ_ligase_prk"/>
</dbReference>
<dbReference type="GO" id="GO:0003910">
    <property type="term" value="F:DNA ligase (ATP) activity"/>
    <property type="evidence" value="ECO:0007669"/>
    <property type="project" value="UniProtKB-EC"/>
</dbReference>
<dbReference type="Pfam" id="PF01068">
    <property type="entry name" value="DNA_ligase_A_M"/>
    <property type="match status" value="1"/>
</dbReference>
<dbReference type="CDD" id="cd07971">
    <property type="entry name" value="OBF_DNA_ligase_LigD"/>
    <property type="match status" value="1"/>
</dbReference>
<dbReference type="NCBIfam" id="TIGR02779">
    <property type="entry name" value="NHEJ_ligase_lig"/>
    <property type="match status" value="1"/>
</dbReference>
<keyword evidence="12" id="KW-0067">ATP-binding</keyword>
<evidence type="ECO:0000313" key="24">
    <source>
        <dbReference type="Proteomes" id="UP001165653"/>
    </source>
</evidence>
<keyword evidence="4" id="KW-0808">Transferase</keyword>
<keyword evidence="17" id="KW-0464">Manganese</keyword>
<evidence type="ECO:0000256" key="9">
    <source>
        <dbReference type="ARBA" id="ARBA00022763"/>
    </source>
</evidence>
<dbReference type="Pfam" id="PF04679">
    <property type="entry name" value="DNA_ligase_A_C"/>
    <property type="match status" value="1"/>
</dbReference>
<comment type="cofactor">
    <cofactor evidence="1">
        <name>Mn(2+)</name>
        <dbReference type="ChEBI" id="CHEBI:29035"/>
    </cofactor>
</comment>
<evidence type="ECO:0000256" key="3">
    <source>
        <dbReference type="ARBA" id="ARBA00022598"/>
    </source>
</evidence>
<dbReference type="NCBIfam" id="TIGR02777">
    <property type="entry name" value="LigD_PE_dom"/>
    <property type="match status" value="1"/>
</dbReference>
<keyword evidence="24" id="KW-1185">Reference proteome</keyword>
<dbReference type="Pfam" id="PF13298">
    <property type="entry name" value="LigD_N"/>
    <property type="match status" value="1"/>
</dbReference>
<dbReference type="NCBIfam" id="TIGR02778">
    <property type="entry name" value="ligD_pol"/>
    <property type="match status" value="1"/>
</dbReference>
<dbReference type="InterPro" id="IPR012340">
    <property type="entry name" value="NA-bd_OB-fold"/>
</dbReference>
<keyword evidence="9" id="KW-0227">DNA damage</keyword>
<dbReference type="Gene3D" id="3.90.920.10">
    <property type="entry name" value="DNA primase, PRIM domain"/>
    <property type="match status" value="1"/>
</dbReference>
<keyword evidence="16" id="KW-0234">DNA repair</keyword>
<dbReference type="EMBL" id="JAPDDR010000011">
    <property type="protein sequence ID" value="MCW1915850.1"/>
    <property type="molecule type" value="Genomic_DNA"/>
</dbReference>
<dbReference type="CDD" id="cd07906">
    <property type="entry name" value="Adenylation_DNA_ligase_LigD_LigC"/>
    <property type="match status" value="1"/>
</dbReference>
<dbReference type="InterPro" id="IPR012309">
    <property type="entry name" value="DNA_ligase_ATP-dep_C"/>
</dbReference>
<keyword evidence="7" id="KW-0479">Metal-binding</keyword>
<evidence type="ECO:0000256" key="14">
    <source>
        <dbReference type="ARBA" id="ARBA00023125"/>
    </source>
</evidence>
<keyword evidence="3 23" id="KW-0436">Ligase</keyword>
<keyword evidence="8" id="KW-0547">Nucleotide-binding</keyword>
<feature type="region of interest" description="Disordered" evidence="21">
    <location>
        <begin position="1"/>
        <end position="26"/>
    </location>
</feature>
<keyword evidence="14" id="KW-0238">DNA-binding</keyword>
<evidence type="ECO:0000313" key="23">
    <source>
        <dbReference type="EMBL" id="MCW1915850.1"/>
    </source>
</evidence>
<keyword evidence="13" id="KW-0239">DNA-directed DNA polymerase</keyword>
<evidence type="ECO:0000256" key="19">
    <source>
        <dbReference type="ARBA" id="ARBA00029943"/>
    </source>
</evidence>
<dbReference type="SUPFAM" id="SSF50249">
    <property type="entry name" value="Nucleic acid-binding proteins"/>
    <property type="match status" value="1"/>
</dbReference>
<accession>A0ABT3G7N7</accession>
<evidence type="ECO:0000256" key="8">
    <source>
        <dbReference type="ARBA" id="ARBA00022741"/>
    </source>
</evidence>
<comment type="caution">
    <text evidence="23">The sequence shown here is derived from an EMBL/GenBank/DDBJ whole genome shotgun (WGS) entry which is preliminary data.</text>
</comment>
<evidence type="ECO:0000256" key="6">
    <source>
        <dbReference type="ARBA" id="ARBA00022722"/>
    </source>
</evidence>
<dbReference type="Pfam" id="PF21686">
    <property type="entry name" value="LigD_Prim-Pol"/>
    <property type="match status" value="1"/>
</dbReference>
<dbReference type="Proteomes" id="UP001165653">
    <property type="component" value="Unassembled WGS sequence"/>
</dbReference>
<dbReference type="SUPFAM" id="SSF56091">
    <property type="entry name" value="DNA ligase/mRNA capping enzyme, catalytic domain"/>
    <property type="match status" value="1"/>
</dbReference>
<evidence type="ECO:0000256" key="15">
    <source>
        <dbReference type="ARBA" id="ARBA00023172"/>
    </source>
</evidence>
<name>A0ABT3G7N7_9BACT</name>
<gene>
    <name evidence="23" type="primary">ligD</name>
    <name evidence="23" type="ORF">OJ996_19845</name>
</gene>
<evidence type="ECO:0000256" key="7">
    <source>
        <dbReference type="ARBA" id="ARBA00022723"/>
    </source>
</evidence>
<evidence type="ECO:0000256" key="11">
    <source>
        <dbReference type="ARBA" id="ARBA00022839"/>
    </source>
</evidence>
<comment type="catalytic activity">
    <reaction evidence="20">
        <text>ATP + (deoxyribonucleotide)n-3'-hydroxyl + 5'-phospho-(deoxyribonucleotide)m = (deoxyribonucleotide)n+m + AMP + diphosphate.</text>
        <dbReference type="EC" id="6.5.1.1"/>
    </reaction>
</comment>
<dbReference type="Gene3D" id="3.30.1490.70">
    <property type="match status" value="1"/>
</dbReference>
<evidence type="ECO:0000256" key="20">
    <source>
        <dbReference type="ARBA" id="ARBA00034003"/>
    </source>
</evidence>
<dbReference type="InterPro" id="IPR012310">
    <property type="entry name" value="DNA_ligase_ATP-dep_cent"/>
</dbReference>
<keyword evidence="18" id="KW-0511">Multifunctional enzyme</keyword>
<dbReference type="PANTHER" id="PTHR42705">
    <property type="entry name" value="BIFUNCTIONAL NON-HOMOLOGOUS END JOINING PROTEIN LIGD"/>
    <property type="match status" value="1"/>
</dbReference>
<evidence type="ECO:0000256" key="16">
    <source>
        <dbReference type="ARBA" id="ARBA00023204"/>
    </source>
</evidence>
<dbReference type="Gene3D" id="2.40.50.140">
    <property type="entry name" value="Nucleic acid-binding proteins"/>
    <property type="match status" value="1"/>
</dbReference>
<evidence type="ECO:0000256" key="1">
    <source>
        <dbReference type="ARBA" id="ARBA00001936"/>
    </source>
</evidence>
<evidence type="ECO:0000256" key="17">
    <source>
        <dbReference type="ARBA" id="ARBA00023211"/>
    </source>
</evidence>
<evidence type="ECO:0000256" key="13">
    <source>
        <dbReference type="ARBA" id="ARBA00022932"/>
    </source>
</evidence>
<evidence type="ECO:0000256" key="10">
    <source>
        <dbReference type="ARBA" id="ARBA00022801"/>
    </source>
</evidence>
<evidence type="ECO:0000256" key="5">
    <source>
        <dbReference type="ARBA" id="ARBA00022695"/>
    </source>
</evidence>
<organism evidence="23 24">
    <name type="scientific">Luteolibacter rhizosphaerae</name>
    <dbReference type="NCBI Taxonomy" id="2989719"/>
    <lineage>
        <taxon>Bacteria</taxon>
        <taxon>Pseudomonadati</taxon>
        <taxon>Verrucomicrobiota</taxon>
        <taxon>Verrucomicrobiia</taxon>
        <taxon>Verrucomicrobiales</taxon>
        <taxon>Verrucomicrobiaceae</taxon>
        <taxon>Luteolibacter</taxon>
    </lineage>
</organism>
<dbReference type="InterPro" id="IPR014144">
    <property type="entry name" value="LigD_PE_domain"/>
</dbReference>
<keyword evidence="6" id="KW-0540">Nuclease</keyword>
<dbReference type="InterPro" id="IPR052171">
    <property type="entry name" value="NHEJ_LigD"/>
</dbReference>
<evidence type="ECO:0000259" key="22">
    <source>
        <dbReference type="PROSITE" id="PS50160"/>
    </source>
</evidence>
<dbReference type="InterPro" id="IPR014146">
    <property type="entry name" value="LigD_ligase_dom"/>
</dbReference>
<evidence type="ECO:0000256" key="21">
    <source>
        <dbReference type="SAM" id="MobiDB-lite"/>
    </source>
</evidence>
<feature type="compositionally biased region" description="Basic residues" evidence="21">
    <location>
        <begin position="7"/>
        <end position="17"/>
    </location>
</feature>
<dbReference type="NCBIfam" id="TIGR02776">
    <property type="entry name" value="NHEJ_ligase_prk"/>
    <property type="match status" value="1"/>
</dbReference>
<protein>
    <recommendedName>
        <fullName evidence="2">DNA ligase (ATP)</fullName>
        <ecNumber evidence="2">6.5.1.1</ecNumber>
    </recommendedName>
    <alternativeName>
        <fullName evidence="19">NHEJ DNA polymerase</fullName>
    </alternativeName>
</protein>
<proteinExistence type="predicted"/>
<keyword evidence="10" id="KW-0378">Hydrolase</keyword>
<feature type="domain" description="ATP-dependent DNA ligase family profile" evidence="22">
    <location>
        <begin position="275"/>
        <end position="361"/>
    </location>
</feature>
<evidence type="ECO:0000256" key="12">
    <source>
        <dbReference type="ARBA" id="ARBA00022840"/>
    </source>
</evidence>
<keyword evidence="11" id="KW-0269">Exonuclease</keyword>